<dbReference type="PANTHER" id="PTHR48258">
    <property type="entry name" value="DUF4218 DOMAIN-CONTAINING PROTEIN-RELATED"/>
    <property type="match status" value="1"/>
</dbReference>
<reference evidence="3" key="1">
    <citation type="journal article" date="2014" name="Science">
        <title>Ancient hybridizations among the ancestral genomes of bread wheat.</title>
        <authorList>
            <consortium name="International Wheat Genome Sequencing Consortium,"/>
            <person name="Marcussen T."/>
            <person name="Sandve S.R."/>
            <person name="Heier L."/>
            <person name="Spannagl M."/>
            <person name="Pfeifer M."/>
            <person name="Jakobsen K.S."/>
            <person name="Wulff B.B."/>
            <person name="Steuernagel B."/>
            <person name="Mayer K.F."/>
            <person name="Olsen O.A."/>
        </authorList>
    </citation>
    <scope>NUCLEOTIDE SEQUENCE [LARGE SCALE GENOMIC DNA]</scope>
    <source>
        <strain evidence="3">cv. AL8/78</strain>
    </source>
</reference>
<reference evidence="2" key="5">
    <citation type="journal article" date="2021" name="G3 (Bethesda)">
        <title>Aegilops tauschii genome assembly Aet v5.0 features greater sequence contiguity and improved annotation.</title>
        <authorList>
            <person name="Wang L."/>
            <person name="Zhu T."/>
            <person name="Rodriguez J.C."/>
            <person name="Deal K.R."/>
            <person name="Dubcovsky J."/>
            <person name="McGuire P.E."/>
            <person name="Lux T."/>
            <person name="Spannagl M."/>
            <person name="Mayer K.F.X."/>
            <person name="Baldrich P."/>
            <person name="Meyers B.C."/>
            <person name="Huo N."/>
            <person name="Gu Y.Q."/>
            <person name="Zhou H."/>
            <person name="Devos K.M."/>
            <person name="Bennetzen J.L."/>
            <person name="Unver T."/>
            <person name="Budak H."/>
            <person name="Gulick P.J."/>
            <person name="Galiba G."/>
            <person name="Kalapos B."/>
            <person name="Nelson D.R."/>
            <person name="Li P."/>
            <person name="You F.M."/>
            <person name="Luo M.C."/>
            <person name="Dvorak J."/>
        </authorList>
    </citation>
    <scope>NUCLEOTIDE SEQUENCE [LARGE SCALE GENOMIC DNA]</scope>
    <source>
        <strain evidence="2">cv. AL8/78</strain>
    </source>
</reference>
<dbReference type="Proteomes" id="UP000015105">
    <property type="component" value="Chromosome 1D"/>
</dbReference>
<reference evidence="3" key="2">
    <citation type="journal article" date="2017" name="Nat. Plants">
        <title>The Aegilops tauschii genome reveals multiple impacts of transposons.</title>
        <authorList>
            <person name="Zhao G."/>
            <person name="Zou C."/>
            <person name="Li K."/>
            <person name="Wang K."/>
            <person name="Li T."/>
            <person name="Gao L."/>
            <person name="Zhang X."/>
            <person name="Wang H."/>
            <person name="Yang Z."/>
            <person name="Liu X."/>
            <person name="Jiang W."/>
            <person name="Mao L."/>
            <person name="Kong X."/>
            <person name="Jiao Y."/>
            <person name="Jia J."/>
        </authorList>
    </citation>
    <scope>NUCLEOTIDE SEQUENCE [LARGE SCALE GENOMIC DNA]</scope>
    <source>
        <strain evidence="3">cv. AL8/78</strain>
    </source>
</reference>
<proteinExistence type="predicted"/>
<organism evidence="2 3">
    <name type="scientific">Aegilops tauschii subsp. strangulata</name>
    <name type="common">Goatgrass</name>
    <dbReference type="NCBI Taxonomy" id="200361"/>
    <lineage>
        <taxon>Eukaryota</taxon>
        <taxon>Viridiplantae</taxon>
        <taxon>Streptophyta</taxon>
        <taxon>Embryophyta</taxon>
        <taxon>Tracheophyta</taxon>
        <taxon>Spermatophyta</taxon>
        <taxon>Magnoliopsida</taxon>
        <taxon>Liliopsida</taxon>
        <taxon>Poales</taxon>
        <taxon>Poaceae</taxon>
        <taxon>BOP clade</taxon>
        <taxon>Pooideae</taxon>
        <taxon>Triticodae</taxon>
        <taxon>Triticeae</taxon>
        <taxon>Triticinae</taxon>
        <taxon>Aegilops</taxon>
    </lineage>
</organism>
<feature type="domain" description="DUF4218" evidence="1">
    <location>
        <begin position="1"/>
        <end position="55"/>
    </location>
</feature>
<dbReference type="InterPro" id="IPR025452">
    <property type="entry name" value="DUF4218"/>
</dbReference>
<keyword evidence="3" id="KW-1185">Reference proteome</keyword>
<dbReference type="AlphaFoldDB" id="A0A453A2W0"/>
<dbReference type="Pfam" id="PF13960">
    <property type="entry name" value="DUF4218"/>
    <property type="match status" value="1"/>
</dbReference>
<evidence type="ECO:0000313" key="3">
    <source>
        <dbReference type="Proteomes" id="UP000015105"/>
    </source>
</evidence>
<name>A0A453A2W0_AEGTS</name>
<accession>A0A453A2W0</accession>
<reference evidence="2" key="3">
    <citation type="journal article" date="2017" name="Nature">
        <title>Genome sequence of the progenitor of the wheat D genome Aegilops tauschii.</title>
        <authorList>
            <person name="Luo M.C."/>
            <person name="Gu Y.Q."/>
            <person name="Puiu D."/>
            <person name="Wang H."/>
            <person name="Twardziok S.O."/>
            <person name="Deal K.R."/>
            <person name="Huo N."/>
            <person name="Zhu T."/>
            <person name="Wang L."/>
            <person name="Wang Y."/>
            <person name="McGuire P.E."/>
            <person name="Liu S."/>
            <person name="Long H."/>
            <person name="Ramasamy R.K."/>
            <person name="Rodriguez J.C."/>
            <person name="Van S.L."/>
            <person name="Yuan L."/>
            <person name="Wang Z."/>
            <person name="Xia Z."/>
            <person name="Xiao L."/>
            <person name="Anderson O.D."/>
            <person name="Ouyang S."/>
            <person name="Liang Y."/>
            <person name="Zimin A.V."/>
            <person name="Pertea G."/>
            <person name="Qi P."/>
            <person name="Bennetzen J.L."/>
            <person name="Dai X."/>
            <person name="Dawson M.W."/>
            <person name="Muller H.G."/>
            <person name="Kugler K."/>
            <person name="Rivarola-Duarte L."/>
            <person name="Spannagl M."/>
            <person name="Mayer K.F.X."/>
            <person name="Lu F.H."/>
            <person name="Bevan M.W."/>
            <person name="Leroy P."/>
            <person name="Li P."/>
            <person name="You F.M."/>
            <person name="Sun Q."/>
            <person name="Liu Z."/>
            <person name="Lyons E."/>
            <person name="Wicker T."/>
            <person name="Salzberg S.L."/>
            <person name="Devos K.M."/>
            <person name="Dvorak J."/>
        </authorList>
    </citation>
    <scope>NUCLEOTIDE SEQUENCE [LARGE SCALE GENOMIC DNA]</scope>
    <source>
        <strain evidence="2">cv. AL8/78</strain>
    </source>
</reference>
<dbReference type="EnsemblPlants" id="AET1Gv21017700.9">
    <property type="protein sequence ID" value="AET1Gv21017700.9"/>
    <property type="gene ID" value="AET1Gv21017700"/>
</dbReference>
<dbReference type="Gramene" id="AET1Gv21017700.9">
    <property type="protein sequence ID" value="AET1Gv21017700.9"/>
    <property type="gene ID" value="AET1Gv21017700"/>
</dbReference>
<dbReference type="PANTHER" id="PTHR48258:SF11">
    <property type="entry name" value="TDCA1-ORF2 PROTEIN"/>
    <property type="match status" value="1"/>
</dbReference>
<sequence>MYVFERAMHYLRLKVRNKARVEGSIVEACIVQEITNCVSLYFSDRVRTIWKKNPRYNNGGTRVQNDGCTLDVFQHVGNLHGRPIARELSRDELNAARLYILTNCSAVDRFRETFEDEKYASHPNLTSEGLDEMMASEFVEWFEIACKEDPNSDEDLWNLANGCSSRAYSYSSYDVNGFRFRSEISEKKRRRLKTVNTGVCLSSTANWSKK</sequence>
<evidence type="ECO:0000313" key="2">
    <source>
        <dbReference type="EnsemblPlants" id="AET1Gv21017700.9"/>
    </source>
</evidence>
<reference evidence="2" key="4">
    <citation type="submission" date="2019-03" db="UniProtKB">
        <authorList>
            <consortium name="EnsemblPlants"/>
        </authorList>
    </citation>
    <scope>IDENTIFICATION</scope>
</reference>
<evidence type="ECO:0000259" key="1">
    <source>
        <dbReference type="Pfam" id="PF13960"/>
    </source>
</evidence>
<protein>
    <recommendedName>
        <fullName evidence="1">DUF4218 domain-containing protein</fullName>
    </recommendedName>
</protein>